<gene>
    <name evidence="3" type="ORF">JAZ04_03025</name>
</gene>
<dbReference type="Proteomes" id="UP000886687">
    <property type="component" value="Unassembled WGS sequence"/>
</dbReference>
<dbReference type="InterPro" id="IPR013424">
    <property type="entry name" value="Ice-binding_C"/>
</dbReference>
<accession>A0A9E4MZJ7</accession>
<organism evidence="3 4">
    <name type="scientific">Candidatus Thiodiazotropha lotti</name>
    <dbReference type="NCBI Taxonomy" id="2792787"/>
    <lineage>
        <taxon>Bacteria</taxon>
        <taxon>Pseudomonadati</taxon>
        <taxon>Pseudomonadota</taxon>
        <taxon>Gammaproteobacteria</taxon>
        <taxon>Chromatiales</taxon>
        <taxon>Sedimenticolaceae</taxon>
        <taxon>Candidatus Thiodiazotropha</taxon>
    </lineage>
</organism>
<evidence type="ECO:0000313" key="3">
    <source>
        <dbReference type="EMBL" id="MCG7937820.1"/>
    </source>
</evidence>
<feature type="chain" id="PRO_5038363364" evidence="1">
    <location>
        <begin position="22"/>
        <end position="213"/>
    </location>
</feature>
<comment type="caution">
    <text evidence="3">The sequence shown here is derived from an EMBL/GenBank/DDBJ whole genome shotgun (WGS) entry which is preliminary data.</text>
</comment>
<protein>
    <submittedName>
        <fullName evidence="3">PEP-CTERM sorting domain-containing protein</fullName>
    </submittedName>
</protein>
<name>A0A9E4MZJ7_9GAMM</name>
<evidence type="ECO:0000256" key="1">
    <source>
        <dbReference type="SAM" id="SignalP"/>
    </source>
</evidence>
<dbReference type="NCBIfam" id="TIGR02595">
    <property type="entry name" value="PEP_CTERM"/>
    <property type="match status" value="1"/>
</dbReference>
<dbReference type="AlphaFoldDB" id="A0A9E4MZJ7"/>
<feature type="signal peptide" evidence="1">
    <location>
        <begin position="1"/>
        <end position="21"/>
    </location>
</feature>
<dbReference type="Pfam" id="PF07589">
    <property type="entry name" value="PEP-CTERM"/>
    <property type="match status" value="1"/>
</dbReference>
<sequence length="213" mass="23276">MKKMFGLFLAACLGISTNASALIIDNGSYTTVNDLDWLDLTFTENRTVEQALLENPDYTLATVSEFWSMWTEFDTAGDDVLFGETADAVSTNGNTEIFTATGSSWYNNPFFFLFGITYDQVAGTTNFRGSLGFVDDEEGGYSLAGLLVVDGSVNDSAYISDMFYNPNEVDDDFGSFLVRAHEPVSSVPEPSALLLLSTGLIGFGIMRRRKAKS</sequence>
<keyword evidence="1" id="KW-0732">Signal</keyword>
<reference evidence="3" key="1">
    <citation type="journal article" date="2021" name="Proc. Natl. Acad. Sci. U.S.A.">
        <title>Global biogeography of chemosynthetic symbionts reveals both localized and globally distributed symbiont groups. .</title>
        <authorList>
            <person name="Osvatic J.T."/>
            <person name="Wilkins L.G.E."/>
            <person name="Leibrecht L."/>
            <person name="Leray M."/>
            <person name="Zauner S."/>
            <person name="Polzin J."/>
            <person name="Camacho Y."/>
            <person name="Gros O."/>
            <person name="van Gils J.A."/>
            <person name="Eisen J.A."/>
            <person name="Petersen J.M."/>
            <person name="Yuen B."/>
        </authorList>
    </citation>
    <scope>NUCLEOTIDE SEQUENCE</scope>
    <source>
        <strain evidence="3">MAGL173</strain>
    </source>
</reference>
<dbReference type="EMBL" id="JAEPDI010000001">
    <property type="protein sequence ID" value="MCG7937820.1"/>
    <property type="molecule type" value="Genomic_DNA"/>
</dbReference>
<proteinExistence type="predicted"/>
<feature type="domain" description="Ice-binding protein C-terminal" evidence="2">
    <location>
        <begin position="186"/>
        <end position="208"/>
    </location>
</feature>
<evidence type="ECO:0000313" key="4">
    <source>
        <dbReference type="Proteomes" id="UP000886687"/>
    </source>
</evidence>
<evidence type="ECO:0000259" key="2">
    <source>
        <dbReference type="Pfam" id="PF07589"/>
    </source>
</evidence>